<dbReference type="AlphaFoldDB" id="A0A5J5IE83"/>
<feature type="domain" description="DUF2249" evidence="2">
    <location>
        <begin position="105"/>
        <end position="155"/>
    </location>
</feature>
<dbReference type="Gene3D" id="1.10.3910.10">
    <property type="entry name" value="SP0561-like"/>
    <property type="match status" value="1"/>
</dbReference>
<feature type="domain" description="DUF2249" evidence="2">
    <location>
        <begin position="203"/>
        <end position="268"/>
    </location>
</feature>
<evidence type="ECO:0000313" key="3">
    <source>
        <dbReference type="EMBL" id="KAA9038026.1"/>
    </source>
</evidence>
<accession>A0A5J5IE83</accession>
<sequence>MNMTINADTKIAAILKANFAALEAIISITPKFEKLRNPLLRKLMAGRTSIGMASKISGCNINDFFEKLGPLGFDIDKTAPQVTNKEKQPLPAFFNLLKPGQIIDFDVRPIIDANEDPLSLIVKKVKSIQPGQALKIVNSFEPTPLILLLKKQGFESYVDVINDQLVETYFYKTGDNAIEIDVTENTTEGWDYYIQKFNDKIQTIDVREFEMPKPMLTILDALEKLPSETALFVYHKRIPVFLLPELKERNFDYRIKEIGDNEVHLLIFKD</sequence>
<organism evidence="3 4">
    <name type="scientific">Ginsengibacter hankyongi</name>
    <dbReference type="NCBI Taxonomy" id="2607284"/>
    <lineage>
        <taxon>Bacteria</taxon>
        <taxon>Pseudomonadati</taxon>
        <taxon>Bacteroidota</taxon>
        <taxon>Chitinophagia</taxon>
        <taxon>Chitinophagales</taxon>
        <taxon>Chitinophagaceae</taxon>
        <taxon>Ginsengibacter</taxon>
    </lineage>
</organism>
<dbReference type="InterPro" id="IPR015077">
    <property type="entry name" value="DUF1858"/>
</dbReference>
<gene>
    <name evidence="3" type="ORF">FW778_14775</name>
</gene>
<protein>
    <submittedName>
        <fullName evidence="3">DUF2249 domain-containing protein</fullName>
    </submittedName>
</protein>
<dbReference type="Pfam" id="PF10006">
    <property type="entry name" value="DUF2249"/>
    <property type="match status" value="2"/>
</dbReference>
<feature type="domain" description="DUF1858" evidence="1">
    <location>
        <begin position="5"/>
        <end position="64"/>
    </location>
</feature>
<keyword evidence="4" id="KW-1185">Reference proteome</keyword>
<dbReference type="SUPFAM" id="SSF64307">
    <property type="entry name" value="SirA-like"/>
    <property type="match status" value="1"/>
</dbReference>
<dbReference type="RefSeq" id="WP_150415586.1">
    <property type="nucleotide sequence ID" value="NZ_VYQF01000004.1"/>
</dbReference>
<reference evidence="3 4" key="1">
    <citation type="submission" date="2019-09" db="EMBL/GenBank/DDBJ databases">
        <title>Draft genome sequence of Ginsengibacter sp. BR5-29.</title>
        <authorList>
            <person name="Im W.-T."/>
        </authorList>
    </citation>
    <scope>NUCLEOTIDE SEQUENCE [LARGE SCALE GENOMIC DNA]</scope>
    <source>
        <strain evidence="3 4">BR5-29</strain>
    </source>
</reference>
<dbReference type="InterPro" id="IPR038062">
    <property type="entry name" value="ScdA-like_N_sf"/>
</dbReference>
<comment type="caution">
    <text evidence="3">The sequence shown here is derived from an EMBL/GenBank/DDBJ whole genome shotgun (WGS) entry which is preliminary data.</text>
</comment>
<proteinExistence type="predicted"/>
<evidence type="ECO:0000259" key="1">
    <source>
        <dbReference type="Pfam" id="PF08984"/>
    </source>
</evidence>
<dbReference type="InterPro" id="IPR036868">
    <property type="entry name" value="TusA-like_sf"/>
</dbReference>
<name>A0A5J5IE83_9BACT</name>
<dbReference type="SUPFAM" id="SSF140683">
    <property type="entry name" value="SP0561-like"/>
    <property type="match status" value="1"/>
</dbReference>
<dbReference type="InterPro" id="IPR018720">
    <property type="entry name" value="DUF2249"/>
</dbReference>
<dbReference type="EMBL" id="VYQF01000004">
    <property type="protein sequence ID" value="KAA9038026.1"/>
    <property type="molecule type" value="Genomic_DNA"/>
</dbReference>
<dbReference type="Pfam" id="PF08984">
    <property type="entry name" value="DUF1858"/>
    <property type="match status" value="1"/>
</dbReference>
<evidence type="ECO:0000259" key="2">
    <source>
        <dbReference type="Pfam" id="PF10006"/>
    </source>
</evidence>
<evidence type="ECO:0000313" key="4">
    <source>
        <dbReference type="Proteomes" id="UP000326903"/>
    </source>
</evidence>
<dbReference type="Proteomes" id="UP000326903">
    <property type="component" value="Unassembled WGS sequence"/>
</dbReference>